<evidence type="ECO:0000313" key="4">
    <source>
        <dbReference type="Proteomes" id="UP000053328"/>
    </source>
</evidence>
<sequence>MLTMVSQALLYSFLLIKASVFAQEVVPWSIPDGAKPNFTEVYNDGNSITWSWQALNHSMSDLWLTSYDPTLSYAVRIASNINITEPGTLPWTITVNQTLIDIDDRFVLRFTLTGTDIYPLSPSQFPSPAFIVLKRGETLASTSVGATATVLGVESITIEIPTATAASTNITSVGAASSVPSGLLDGNSSSVSPSSSSGSGLGTGAKVGIGVGVAALVVVILGLCFVVLRLYRRLKATSNRHSQGIIPDHPEKDNMTSASSTPAVREISGLHEALGDRRHPTELGSKQESRIAELGSKHESRIVFEMPG</sequence>
<reference evidence="3 4" key="1">
    <citation type="submission" date="2015-01" db="EMBL/GenBank/DDBJ databases">
        <title>The Genome Sequence of Exophiala spinifera CBS89968.</title>
        <authorList>
            <consortium name="The Broad Institute Genomics Platform"/>
            <person name="Cuomo C."/>
            <person name="de Hoog S."/>
            <person name="Gorbushina A."/>
            <person name="Stielow B."/>
            <person name="Teixiera M."/>
            <person name="Abouelleil A."/>
            <person name="Chapman S.B."/>
            <person name="Priest M."/>
            <person name="Young S.K."/>
            <person name="Wortman J."/>
            <person name="Nusbaum C."/>
            <person name="Birren B."/>
        </authorList>
    </citation>
    <scope>NUCLEOTIDE SEQUENCE [LARGE SCALE GENOMIC DNA]</scope>
    <source>
        <strain evidence="3 4">CBS 89968</strain>
    </source>
</reference>
<dbReference type="AlphaFoldDB" id="A0A0D1ZHK4"/>
<feature type="chain" id="PRO_5002252806" description="Mid2 domain-containing protein" evidence="2">
    <location>
        <begin position="23"/>
        <end position="308"/>
    </location>
</feature>
<organism evidence="3 4">
    <name type="scientific">Exophiala spinifera</name>
    <dbReference type="NCBI Taxonomy" id="91928"/>
    <lineage>
        <taxon>Eukaryota</taxon>
        <taxon>Fungi</taxon>
        <taxon>Dikarya</taxon>
        <taxon>Ascomycota</taxon>
        <taxon>Pezizomycotina</taxon>
        <taxon>Eurotiomycetes</taxon>
        <taxon>Chaetothyriomycetidae</taxon>
        <taxon>Chaetothyriales</taxon>
        <taxon>Herpotrichiellaceae</taxon>
        <taxon>Exophiala</taxon>
    </lineage>
</organism>
<evidence type="ECO:0008006" key="5">
    <source>
        <dbReference type="Google" id="ProtNLM"/>
    </source>
</evidence>
<name>A0A0D1ZHK4_9EURO</name>
<gene>
    <name evidence="3" type="ORF">PV08_09674</name>
</gene>
<feature type="transmembrane region" description="Helical" evidence="1">
    <location>
        <begin position="207"/>
        <end position="231"/>
    </location>
</feature>
<keyword evidence="1" id="KW-1133">Transmembrane helix</keyword>
<evidence type="ECO:0000256" key="2">
    <source>
        <dbReference type="SAM" id="SignalP"/>
    </source>
</evidence>
<keyword evidence="4" id="KW-1185">Reference proteome</keyword>
<keyword evidence="1" id="KW-0812">Transmembrane</keyword>
<dbReference type="VEuPathDB" id="FungiDB:PV08_09674"/>
<evidence type="ECO:0000256" key="1">
    <source>
        <dbReference type="SAM" id="Phobius"/>
    </source>
</evidence>
<keyword evidence="2" id="KW-0732">Signal</keyword>
<proteinExistence type="predicted"/>
<evidence type="ECO:0000313" key="3">
    <source>
        <dbReference type="EMBL" id="KIW12397.1"/>
    </source>
</evidence>
<accession>A0A0D1ZHK4</accession>
<dbReference type="RefSeq" id="XP_016232613.1">
    <property type="nucleotide sequence ID" value="XM_016383990.1"/>
</dbReference>
<dbReference type="EMBL" id="KN847498">
    <property type="protein sequence ID" value="KIW12397.1"/>
    <property type="molecule type" value="Genomic_DNA"/>
</dbReference>
<dbReference type="Proteomes" id="UP000053328">
    <property type="component" value="Unassembled WGS sequence"/>
</dbReference>
<dbReference type="STRING" id="91928.A0A0D1ZHK4"/>
<keyword evidence="1" id="KW-0472">Membrane</keyword>
<dbReference type="OrthoDB" id="3689214at2759"/>
<dbReference type="GeneID" id="27336757"/>
<protein>
    <recommendedName>
        <fullName evidence="5">Mid2 domain-containing protein</fullName>
    </recommendedName>
</protein>
<dbReference type="HOGENOM" id="CLU_078561_0_0_1"/>
<feature type="signal peptide" evidence="2">
    <location>
        <begin position="1"/>
        <end position="22"/>
    </location>
</feature>